<keyword evidence="3" id="KW-1185">Reference proteome</keyword>
<feature type="compositionally biased region" description="Polar residues" evidence="1">
    <location>
        <begin position="290"/>
        <end position="306"/>
    </location>
</feature>
<reference evidence="3" key="1">
    <citation type="journal article" date="2019" name="Nat. Commun.">
        <title>The genome of broomcorn millet.</title>
        <authorList>
            <person name="Zou C."/>
            <person name="Miki D."/>
            <person name="Li D."/>
            <person name="Tang Q."/>
            <person name="Xiao L."/>
            <person name="Rajput S."/>
            <person name="Deng P."/>
            <person name="Jia W."/>
            <person name="Huang R."/>
            <person name="Zhang M."/>
            <person name="Sun Y."/>
            <person name="Hu J."/>
            <person name="Fu X."/>
            <person name="Schnable P.S."/>
            <person name="Li F."/>
            <person name="Zhang H."/>
            <person name="Feng B."/>
            <person name="Zhu X."/>
            <person name="Liu R."/>
            <person name="Schnable J.C."/>
            <person name="Zhu J.-K."/>
            <person name="Zhang H."/>
        </authorList>
    </citation>
    <scope>NUCLEOTIDE SEQUENCE [LARGE SCALE GENOMIC DNA]</scope>
</reference>
<evidence type="ECO:0000256" key="1">
    <source>
        <dbReference type="SAM" id="MobiDB-lite"/>
    </source>
</evidence>
<gene>
    <name evidence="2" type="ORF">C2845_PM08G09890</name>
</gene>
<comment type="caution">
    <text evidence="2">The sequence shown here is derived from an EMBL/GenBank/DDBJ whole genome shotgun (WGS) entry which is preliminary data.</text>
</comment>
<dbReference type="AlphaFoldDB" id="A0A3L6QZR2"/>
<feature type="compositionally biased region" description="Polar residues" evidence="1">
    <location>
        <begin position="382"/>
        <end position="392"/>
    </location>
</feature>
<dbReference type="PANTHER" id="PTHR31390">
    <property type="entry name" value="EXPRESSED PROTEIN"/>
    <property type="match status" value="1"/>
</dbReference>
<accession>A0A3L6QZR2</accession>
<feature type="region of interest" description="Disordered" evidence="1">
    <location>
        <begin position="366"/>
        <end position="397"/>
    </location>
</feature>
<dbReference type="PANTHER" id="PTHR31390:SF0">
    <property type="entry name" value="DOMAIN PROTEIN, PUTATIVE (DUF3527)-RELATED"/>
    <property type="match status" value="1"/>
</dbReference>
<sequence length="805" mass="88310">MAVGGLQHTSTQAEDALLQGMEKLQQNLAETLTAAADPRPVKRGRATAKTDEEFLRRRWVAAGVDAPVSSMGQDTVLKREDHSGSGAGPLILQTSRCTNEENESRNRRYHQLKCSESNSGESRLDYIPNFHCKSLPTRSRKTSVEQSAVGKRGSMYQSSSEISRIKKIQEGRRKIDSAFDGDAFLLFDIVDASSRPSTSGAYLHSHRNRRLGAKSSVETSHRINRASKDFLDLSFRELPDDNFKLDRPRLDSTLLKNDGGDGFLEISFEEETTEGGPCRLAAPDLLDTQSGKCTETNYQPKTSGCPSENKCGEEGRDSASSSKSMPAKVSSFDDTRPSGSIQHHIIENNAKARSSPFKKMLDPIMKSKSRRSPSLIEKGDPNSITGTGSRKNSMPRKSLLGDFSRTEQASNSQPNGEIQRITCALSPAHLQAVLRLDSKNGVQVLEFCVEGLEESISARNWKTGNKLNSIYTFHSGGKRSSAAGRISKDGGWNLPPIVGQLQVSSCLCSEVGKDGRVNNSVITEFVSYDIAHARRIVEKTQCTESPQHPLCSTVDKSVSGESPQMINPMGQHKIGRNNSDVSTSCPWSEEDLYPHLEIAATVIEVPFSKDKSKEMKNGSYPCTVKVVTPSGLHGLPSESGAIPSPLLDRWRYGGGCDCGGWDMACPIDVLCNAYDGNWAESITTNVKHPMELFVQGSKEELPALSMKANGKEQFLVDFHARLSALQAFSVCISLLHCSEASIAFSLEKGKHKLYSSSRKLLLEEDVRRLIEAVTAEEKQQQKKSRRRKAPPSVVLDPPFSPIGRV</sequence>
<evidence type="ECO:0008006" key="4">
    <source>
        <dbReference type="Google" id="ProtNLM"/>
    </source>
</evidence>
<dbReference type="STRING" id="4540.A0A3L6QZR2"/>
<dbReference type="OrthoDB" id="1939710at2759"/>
<feature type="region of interest" description="Disordered" evidence="1">
    <location>
        <begin position="776"/>
        <end position="805"/>
    </location>
</feature>
<protein>
    <recommendedName>
        <fullName evidence="4">DUF3527 domain protein</fullName>
    </recommendedName>
</protein>
<proteinExistence type="predicted"/>
<dbReference type="EMBL" id="PQIB02000010">
    <property type="protein sequence ID" value="RLM92531.1"/>
    <property type="molecule type" value="Genomic_DNA"/>
</dbReference>
<name>A0A3L6QZR2_PANMI</name>
<evidence type="ECO:0000313" key="2">
    <source>
        <dbReference type="EMBL" id="RLM92531.1"/>
    </source>
</evidence>
<feature type="region of interest" description="Disordered" evidence="1">
    <location>
        <begin position="290"/>
        <end position="340"/>
    </location>
</feature>
<dbReference type="Pfam" id="PF12043">
    <property type="entry name" value="DUF3527"/>
    <property type="match status" value="1"/>
</dbReference>
<evidence type="ECO:0000313" key="3">
    <source>
        <dbReference type="Proteomes" id="UP000275267"/>
    </source>
</evidence>
<organism evidence="2 3">
    <name type="scientific">Panicum miliaceum</name>
    <name type="common">Proso millet</name>
    <name type="synonym">Broomcorn millet</name>
    <dbReference type="NCBI Taxonomy" id="4540"/>
    <lineage>
        <taxon>Eukaryota</taxon>
        <taxon>Viridiplantae</taxon>
        <taxon>Streptophyta</taxon>
        <taxon>Embryophyta</taxon>
        <taxon>Tracheophyta</taxon>
        <taxon>Spermatophyta</taxon>
        <taxon>Magnoliopsida</taxon>
        <taxon>Liliopsida</taxon>
        <taxon>Poales</taxon>
        <taxon>Poaceae</taxon>
        <taxon>PACMAD clade</taxon>
        <taxon>Panicoideae</taxon>
        <taxon>Panicodae</taxon>
        <taxon>Paniceae</taxon>
        <taxon>Panicinae</taxon>
        <taxon>Panicum</taxon>
        <taxon>Panicum sect. Panicum</taxon>
    </lineage>
</organism>
<dbReference type="InterPro" id="IPR021916">
    <property type="entry name" value="DUF3527"/>
</dbReference>
<feature type="compositionally biased region" description="Low complexity" evidence="1">
    <location>
        <begin position="318"/>
        <end position="330"/>
    </location>
</feature>
<dbReference type="Proteomes" id="UP000275267">
    <property type="component" value="Unassembled WGS sequence"/>
</dbReference>